<proteinExistence type="predicted"/>
<evidence type="ECO:0000313" key="2">
    <source>
        <dbReference type="EMBL" id="OAT74411.1"/>
    </source>
</evidence>
<organism evidence="2 3">
    <name type="scientific">Parageobacillus thermoglucosidasius</name>
    <name type="common">Geobacillus thermoglucosidasius</name>
    <dbReference type="NCBI Taxonomy" id="1426"/>
    <lineage>
        <taxon>Bacteria</taxon>
        <taxon>Bacillati</taxon>
        <taxon>Bacillota</taxon>
        <taxon>Bacilli</taxon>
        <taxon>Bacillales</taxon>
        <taxon>Anoxybacillaceae</taxon>
        <taxon>Parageobacillus</taxon>
    </lineage>
</organism>
<dbReference type="PANTHER" id="PTHR40078:SF1">
    <property type="entry name" value="INTEGRAL MEMBRANE PROTEIN"/>
    <property type="match status" value="1"/>
</dbReference>
<feature type="transmembrane region" description="Helical" evidence="1">
    <location>
        <begin position="12"/>
        <end position="32"/>
    </location>
</feature>
<sequence length="220" mass="24034">MAHSHHEHAHVLQWGIFFAGLLIMSFGIVLTIKADLGCAPWDVLHIGLYRKFGLTIGTWSIIVGVAILAASALLLKQFPRIGAFLNMIFVGIFIDLYMMIPYLQTPETLIGKLVMLLVGIVITGYGMGIYISANMGAGPRDSLMLALTELTGWKVQNVRIAMEGLVLFFGWVLGGPVSIGTLIFCVMIGSVAGIALPQCRRATERMLIRPIHVRTQGLSR</sequence>
<dbReference type="AlphaFoldDB" id="A0A1B7KWJ0"/>
<dbReference type="OrthoDB" id="154912at2"/>
<protein>
    <recommendedName>
        <fullName evidence="4">YitT family protein</fullName>
    </recommendedName>
</protein>
<name>A0A1B7KWJ0_PARTM</name>
<evidence type="ECO:0000256" key="1">
    <source>
        <dbReference type="SAM" id="Phobius"/>
    </source>
</evidence>
<keyword evidence="1" id="KW-0812">Transmembrane</keyword>
<dbReference type="Pfam" id="PF19700">
    <property type="entry name" value="DUF6198"/>
    <property type="match status" value="1"/>
</dbReference>
<evidence type="ECO:0000313" key="3">
    <source>
        <dbReference type="Proteomes" id="UP000078290"/>
    </source>
</evidence>
<feature type="transmembrane region" description="Helical" evidence="1">
    <location>
        <begin position="81"/>
        <end position="101"/>
    </location>
</feature>
<accession>A0A1B7KWJ0</accession>
<dbReference type="EMBL" id="LXMA01000001">
    <property type="protein sequence ID" value="OAT74411.1"/>
    <property type="molecule type" value="Genomic_DNA"/>
</dbReference>
<dbReference type="RefSeq" id="WP_064549729.1">
    <property type="nucleotide sequence ID" value="NZ_LXMA01000001.1"/>
</dbReference>
<reference evidence="3" key="1">
    <citation type="submission" date="2016-05" db="EMBL/GenBank/DDBJ databases">
        <authorList>
            <person name="Wang W."/>
            <person name="Zhu L."/>
        </authorList>
    </citation>
    <scope>NUCLEOTIDE SEQUENCE [LARGE SCALE GENOMIC DNA]</scope>
    <source>
        <strain evidence="3">W-2</strain>
    </source>
</reference>
<feature type="transmembrane region" description="Helical" evidence="1">
    <location>
        <begin position="113"/>
        <end position="133"/>
    </location>
</feature>
<dbReference type="PANTHER" id="PTHR40078">
    <property type="entry name" value="INTEGRAL MEMBRANE PROTEIN-RELATED"/>
    <property type="match status" value="1"/>
</dbReference>
<keyword evidence="1" id="KW-1133">Transmembrane helix</keyword>
<keyword evidence="1" id="KW-0472">Membrane</keyword>
<feature type="transmembrane region" description="Helical" evidence="1">
    <location>
        <begin position="52"/>
        <end position="75"/>
    </location>
</feature>
<dbReference type="Proteomes" id="UP000078290">
    <property type="component" value="Unassembled WGS sequence"/>
</dbReference>
<comment type="caution">
    <text evidence="2">The sequence shown here is derived from an EMBL/GenBank/DDBJ whole genome shotgun (WGS) entry which is preliminary data.</text>
</comment>
<feature type="transmembrane region" description="Helical" evidence="1">
    <location>
        <begin position="168"/>
        <end position="196"/>
    </location>
</feature>
<gene>
    <name evidence="2" type="ORF">A7K69_01485</name>
</gene>
<dbReference type="InterPro" id="IPR038750">
    <property type="entry name" value="YczE/YyaS-like"/>
</dbReference>
<evidence type="ECO:0008006" key="4">
    <source>
        <dbReference type="Google" id="ProtNLM"/>
    </source>
</evidence>